<dbReference type="PROSITE" id="PS50927">
    <property type="entry name" value="BULB_LECTIN"/>
    <property type="match status" value="1"/>
</dbReference>
<comment type="caution">
    <text evidence="5">The sequence shown here is derived from an EMBL/GenBank/DDBJ whole genome shotgun (WGS) entry which is preliminary data.</text>
</comment>
<evidence type="ECO:0000313" key="5">
    <source>
        <dbReference type="EMBL" id="KAK1441314.1"/>
    </source>
</evidence>
<dbReference type="PANTHER" id="PTHR32444">
    <property type="entry name" value="BULB-TYPE LECTIN DOMAIN-CONTAINING PROTEIN"/>
    <property type="match status" value="1"/>
</dbReference>
<evidence type="ECO:0000256" key="1">
    <source>
        <dbReference type="ARBA" id="ARBA00022729"/>
    </source>
</evidence>
<feature type="domain" description="Bulb-type lectin" evidence="4">
    <location>
        <begin position="31"/>
        <end position="122"/>
    </location>
</feature>
<dbReference type="Gene3D" id="2.90.10.10">
    <property type="entry name" value="Bulb-type lectin domain"/>
    <property type="match status" value="1"/>
</dbReference>
<dbReference type="AlphaFoldDB" id="A0AAD8LFN4"/>
<accession>A0AAD8LFN4</accession>
<protein>
    <recommendedName>
        <fullName evidence="4">Bulb-type lectin domain-containing protein</fullName>
    </recommendedName>
</protein>
<evidence type="ECO:0000256" key="3">
    <source>
        <dbReference type="SAM" id="SignalP"/>
    </source>
</evidence>
<feature type="signal peptide" evidence="3">
    <location>
        <begin position="1"/>
        <end position="29"/>
    </location>
</feature>
<dbReference type="EMBL" id="JAUHHV010000001">
    <property type="protein sequence ID" value="KAK1441314.1"/>
    <property type="molecule type" value="Genomic_DNA"/>
</dbReference>
<keyword evidence="1 3" id="KW-0732">Signal</keyword>
<organism evidence="5 6">
    <name type="scientific">Tagetes erecta</name>
    <name type="common">African marigold</name>
    <dbReference type="NCBI Taxonomy" id="13708"/>
    <lineage>
        <taxon>Eukaryota</taxon>
        <taxon>Viridiplantae</taxon>
        <taxon>Streptophyta</taxon>
        <taxon>Embryophyta</taxon>
        <taxon>Tracheophyta</taxon>
        <taxon>Spermatophyta</taxon>
        <taxon>Magnoliopsida</taxon>
        <taxon>eudicotyledons</taxon>
        <taxon>Gunneridae</taxon>
        <taxon>Pentapetalae</taxon>
        <taxon>asterids</taxon>
        <taxon>campanulids</taxon>
        <taxon>Asterales</taxon>
        <taxon>Asteraceae</taxon>
        <taxon>Asteroideae</taxon>
        <taxon>Heliantheae alliance</taxon>
        <taxon>Tageteae</taxon>
        <taxon>Tagetes</taxon>
    </lineage>
</organism>
<dbReference type="Proteomes" id="UP001229421">
    <property type="component" value="Unassembled WGS sequence"/>
</dbReference>
<keyword evidence="6" id="KW-1185">Reference proteome</keyword>
<proteinExistence type="predicted"/>
<evidence type="ECO:0000256" key="2">
    <source>
        <dbReference type="ARBA" id="ARBA00023180"/>
    </source>
</evidence>
<dbReference type="InterPro" id="IPR036426">
    <property type="entry name" value="Bulb-type_lectin_dom_sf"/>
</dbReference>
<dbReference type="PANTHER" id="PTHR32444:SF247">
    <property type="entry name" value="OS01G0958200 PROTEIN"/>
    <property type="match status" value="1"/>
</dbReference>
<evidence type="ECO:0000313" key="6">
    <source>
        <dbReference type="Proteomes" id="UP001229421"/>
    </source>
</evidence>
<evidence type="ECO:0000259" key="4">
    <source>
        <dbReference type="PROSITE" id="PS50927"/>
    </source>
</evidence>
<keyword evidence="2" id="KW-0325">Glycoprotein</keyword>
<feature type="chain" id="PRO_5041950446" description="Bulb-type lectin domain-containing protein" evidence="3">
    <location>
        <begin position="30"/>
        <end position="122"/>
    </location>
</feature>
<sequence length="122" mass="13642">MISSSTNTTTYNCLLSAFLLFFVVPTCCSFKDNITTGESISGTNYLESPGKMFQMGFFHLENNPERQYLGIWYSMDPKTVVWVANRNEPLSVSSFGVLTITEGGEVVVRDRNQKVYFNIAAG</sequence>
<dbReference type="SMART" id="SM00108">
    <property type="entry name" value="B_lectin"/>
    <property type="match status" value="1"/>
</dbReference>
<dbReference type="InterPro" id="IPR001480">
    <property type="entry name" value="Bulb-type_lectin_dom"/>
</dbReference>
<dbReference type="SUPFAM" id="SSF51110">
    <property type="entry name" value="alpha-D-mannose-specific plant lectins"/>
    <property type="match status" value="1"/>
</dbReference>
<reference evidence="5" key="1">
    <citation type="journal article" date="2023" name="bioRxiv">
        <title>Improved chromosome-level genome assembly for marigold (Tagetes erecta).</title>
        <authorList>
            <person name="Jiang F."/>
            <person name="Yuan L."/>
            <person name="Wang S."/>
            <person name="Wang H."/>
            <person name="Xu D."/>
            <person name="Wang A."/>
            <person name="Fan W."/>
        </authorList>
    </citation>
    <scope>NUCLEOTIDE SEQUENCE</scope>
    <source>
        <strain evidence="5">WSJ</strain>
        <tissue evidence="5">Leaf</tissue>
    </source>
</reference>
<name>A0AAD8LFN4_TARER</name>
<gene>
    <name evidence="5" type="ORF">QVD17_07161</name>
</gene>